<dbReference type="RefSeq" id="WP_116854638.1">
    <property type="nucleotide sequence ID" value="NZ_QTJV01000006.1"/>
</dbReference>
<dbReference type="InterPro" id="IPR025514">
    <property type="entry name" value="DUF4402"/>
</dbReference>
<evidence type="ECO:0000313" key="2">
    <source>
        <dbReference type="EMBL" id="RFM33716.1"/>
    </source>
</evidence>
<evidence type="ECO:0000256" key="1">
    <source>
        <dbReference type="SAM" id="SignalP"/>
    </source>
</evidence>
<organism evidence="2 3">
    <name type="scientific">Chitinophaga silvisoli</name>
    <dbReference type="NCBI Taxonomy" id="2291814"/>
    <lineage>
        <taxon>Bacteria</taxon>
        <taxon>Pseudomonadati</taxon>
        <taxon>Bacteroidota</taxon>
        <taxon>Chitinophagia</taxon>
        <taxon>Chitinophagales</taxon>
        <taxon>Chitinophagaceae</taxon>
        <taxon>Chitinophaga</taxon>
    </lineage>
</organism>
<dbReference type="Pfam" id="PF14352">
    <property type="entry name" value="DUF4402"/>
    <property type="match status" value="1"/>
</dbReference>
<feature type="chain" id="PRO_5017623859" evidence="1">
    <location>
        <begin position="26"/>
        <end position="172"/>
    </location>
</feature>
<reference evidence="2 3" key="1">
    <citation type="submission" date="2018-08" db="EMBL/GenBank/DDBJ databases">
        <title>Chitinophaga sp. K20C18050901, a novel bacterium isolated from forest soil.</title>
        <authorList>
            <person name="Wang C."/>
        </authorList>
    </citation>
    <scope>NUCLEOTIDE SEQUENCE [LARGE SCALE GENOMIC DNA]</scope>
    <source>
        <strain evidence="2 3">K20C18050901</strain>
    </source>
</reference>
<dbReference type="Proteomes" id="UP000261174">
    <property type="component" value="Unassembled WGS sequence"/>
</dbReference>
<dbReference type="AlphaFoldDB" id="A0A3E1P0I9"/>
<proteinExistence type="predicted"/>
<dbReference type="OrthoDB" id="1436810at2"/>
<sequence length="172" mass="17377">MRKVSLLFAGTFLLLGLSKTSYGQASATANVSATIIAPIAITKTNDMNFGRAAATAAAGTVVLTPAGTRSFTGGVTLPSFGGTGDVSPAIFTVSGAPNYTYSITLPTTATTIENGANTMTVDTWTSDPTPTGTLATDGTETLRVGATLHVGANQAPGLYTSATPFTVTVNYN</sequence>
<accession>A0A3E1P0I9</accession>
<keyword evidence="3" id="KW-1185">Reference proteome</keyword>
<gene>
    <name evidence="2" type="ORF">DXN04_17295</name>
</gene>
<protein>
    <submittedName>
        <fullName evidence="2">DUF4402 domain-containing protein</fullName>
    </submittedName>
</protein>
<feature type="signal peptide" evidence="1">
    <location>
        <begin position="1"/>
        <end position="25"/>
    </location>
</feature>
<evidence type="ECO:0000313" key="3">
    <source>
        <dbReference type="Proteomes" id="UP000261174"/>
    </source>
</evidence>
<keyword evidence="1" id="KW-0732">Signal</keyword>
<name>A0A3E1P0I9_9BACT</name>
<comment type="caution">
    <text evidence="2">The sequence shown here is derived from an EMBL/GenBank/DDBJ whole genome shotgun (WGS) entry which is preliminary data.</text>
</comment>
<dbReference type="EMBL" id="QTJV01000006">
    <property type="protein sequence ID" value="RFM33716.1"/>
    <property type="molecule type" value="Genomic_DNA"/>
</dbReference>